<reference evidence="1" key="2">
    <citation type="submission" date="2024-10" db="UniProtKB">
        <authorList>
            <consortium name="EnsemblProtists"/>
        </authorList>
    </citation>
    <scope>IDENTIFICATION</scope>
</reference>
<organism evidence="1 2">
    <name type="scientific">Emiliania huxleyi (strain CCMP1516)</name>
    <dbReference type="NCBI Taxonomy" id="280463"/>
    <lineage>
        <taxon>Eukaryota</taxon>
        <taxon>Haptista</taxon>
        <taxon>Haptophyta</taxon>
        <taxon>Prymnesiophyceae</taxon>
        <taxon>Isochrysidales</taxon>
        <taxon>Noelaerhabdaceae</taxon>
        <taxon>Emiliania</taxon>
    </lineage>
</organism>
<protein>
    <recommendedName>
        <fullName evidence="3">TNFR-Cys domain-containing protein</fullName>
    </recommendedName>
</protein>
<dbReference type="HOGENOM" id="CLU_1126250_0_0_1"/>
<proteinExistence type="predicted"/>
<evidence type="ECO:0000313" key="1">
    <source>
        <dbReference type="EnsemblProtists" id="EOD14258"/>
    </source>
</evidence>
<reference evidence="2" key="1">
    <citation type="journal article" date="2013" name="Nature">
        <title>Pan genome of the phytoplankton Emiliania underpins its global distribution.</title>
        <authorList>
            <person name="Read B.A."/>
            <person name="Kegel J."/>
            <person name="Klute M.J."/>
            <person name="Kuo A."/>
            <person name="Lefebvre S.C."/>
            <person name="Maumus F."/>
            <person name="Mayer C."/>
            <person name="Miller J."/>
            <person name="Monier A."/>
            <person name="Salamov A."/>
            <person name="Young J."/>
            <person name="Aguilar M."/>
            <person name="Claverie J.M."/>
            <person name="Frickenhaus S."/>
            <person name="Gonzalez K."/>
            <person name="Herman E.K."/>
            <person name="Lin Y.C."/>
            <person name="Napier J."/>
            <person name="Ogata H."/>
            <person name="Sarno A.F."/>
            <person name="Shmutz J."/>
            <person name="Schroeder D."/>
            <person name="de Vargas C."/>
            <person name="Verret F."/>
            <person name="von Dassow P."/>
            <person name="Valentin K."/>
            <person name="Van de Peer Y."/>
            <person name="Wheeler G."/>
            <person name="Dacks J.B."/>
            <person name="Delwiche C.F."/>
            <person name="Dyhrman S.T."/>
            <person name="Glockner G."/>
            <person name="John U."/>
            <person name="Richards T."/>
            <person name="Worden A.Z."/>
            <person name="Zhang X."/>
            <person name="Grigoriev I.V."/>
            <person name="Allen A.E."/>
            <person name="Bidle K."/>
            <person name="Borodovsky M."/>
            <person name="Bowler C."/>
            <person name="Brownlee C."/>
            <person name="Cock J.M."/>
            <person name="Elias M."/>
            <person name="Gladyshev V.N."/>
            <person name="Groth M."/>
            <person name="Guda C."/>
            <person name="Hadaegh A."/>
            <person name="Iglesias-Rodriguez M.D."/>
            <person name="Jenkins J."/>
            <person name="Jones B.M."/>
            <person name="Lawson T."/>
            <person name="Leese F."/>
            <person name="Lindquist E."/>
            <person name="Lobanov A."/>
            <person name="Lomsadze A."/>
            <person name="Malik S.B."/>
            <person name="Marsh M.E."/>
            <person name="Mackinder L."/>
            <person name="Mock T."/>
            <person name="Mueller-Roeber B."/>
            <person name="Pagarete A."/>
            <person name="Parker M."/>
            <person name="Probert I."/>
            <person name="Quesneville H."/>
            <person name="Raines C."/>
            <person name="Rensing S.A."/>
            <person name="Riano-Pachon D.M."/>
            <person name="Richier S."/>
            <person name="Rokitta S."/>
            <person name="Shiraiwa Y."/>
            <person name="Soanes D.M."/>
            <person name="van der Giezen M."/>
            <person name="Wahlund T.M."/>
            <person name="Williams B."/>
            <person name="Wilson W."/>
            <person name="Wolfe G."/>
            <person name="Wurch L.L."/>
        </authorList>
    </citation>
    <scope>NUCLEOTIDE SEQUENCE</scope>
</reference>
<dbReference type="AlphaFoldDB" id="A0A0D3ISM3"/>
<dbReference type="PaxDb" id="2903-EOD14258"/>
<sequence length="247" mass="26023">MPTFYTGEGDYCAHCPDKQGCWDGAFCGALRPSGIDTMCAKEHCTCVTEDKCVANSPAYVPCEACGADGDPDLKELPQPDGPDAMKGCFSGQCTGCGRPRSCPDYNNADLTDPMGFPYFYTGSSAFCSHCPDSQGCWDGDFAGGPEHCTCVTDPTECVPDTPRFSECKACGADEDPPMQSLPLGPDSNSCLIGCYHMAGYPDADSTHQCECGQAAYDACSLPGLKSEGCESCCADPAEATFIKDPEP</sequence>
<dbReference type="Proteomes" id="UP000013827">
    <property type="component" value="Unassembled WGS sequence"/>
</dbReference>
<evidence type="ECO:0000313" key="2">
    <source>
        <dbReference type="Proteomes" id="UP000013827"/>
    </source>
</evidence>
<dbReference type="EnsemblProtists" id="EOD14258">
    <property type="protein sequence ID" value="EOD14258"/>
    <property type="gene ID" value="EMIHUDRAFT_246319"/>
</dbReference>
<accession>A0A0D3ISM3</accession>
<name>A0A0D3ISM3_EMIH1</name>
<keyword evidence="2" id="KW-1185">Reference proteome</keyword>
<evidence type="ECO:0008006" key="3">
    <source>
        <dbReference type="Google" id="ProtNLM"/>
    </source>
</evidence>
<dbReference type="GeneID" id="17260410"/>
<dbReference type="KEGG" id="ehx:EMIHUDRAFT_246319"/>
<dbReference type="RefSeq" id="XP_005766687.1">
    <property type="nucleotide sequence ID" value="XM_005766630.1"/>
</dbReference>